<feature type="chain" id="PRO_5043720142" description="Secreted protein" evidence="1">
    <location>
        <begin position="21"/>
        <end position="96"/>
    </location>
</feature>
<feature type="signal peptide" evidence="1">
    <location>
        <begin position="1"/>
        <end position="20"/>
    </location>
</feature>
<evidence type="ECO:0000313" key="2">
    <source>
        <dbReference type="EMBL" id="KAG8584373.1"/>
    </source>
</evidence>
<sequence>MWMCPYTAILFVASVRYCPGELCNITFACFSSSRTVKYQFKFQYCSWTGGVSSHWFVYRGQGLWSSVRICPQKLQSLNKNPSFHSPAATNFGTNGV</sequence>
<dbReference type="AlphaFoldDB" id="A0AAV7CHE1"/>
<keyword evidence="1" id="KW-0732">Signal</keyword>
<protein>
    <recommendedName>
        <fullName evidence="4">Secreted protein</fullName>
    </recommendedName>
</protein>
<keyword evidence="3" id="KW-1185">Reference proteome</keyword>
<proteinExistence type="predicted"/>
<evidence type="ECO:0000313" key="3">
    <source>
        <dbReference type="Proteomes" id="UP000824782"/>
    </source>
</evidence>
<name>A0AAV7CHE1_ENGPU</name>
<comment type="caution">
    <text evidence="2">The sequence shown here is derived from an EMBL/GenBank/DDBJ whole genome shotgun (WGS) entry which is preliminary data.</text>
</comment>
<evidence type="ECO:0000256" key="1">
    <source>
        <dbReference type="SAM" id="SignalP"/>
    </source>
</evidence>
<accession>A0AAV7CHE1</accession>
<gene>
    <name evidence="2" type="ORF">GDO81_008804</name>
</gene>
<dbReference type="EMBL" id="WNYA01000003">
    <property type="protein sequence ID" value="KAG8584373.1"/>
    <property type="molecule type" value="Genomic_DNA"/>
</dbReference>
<dbReference type="Proteomes" id="UP000824782">
    <property type="component" value="Unassembled WGS sequence"/>
</dbReference>
<organism evidence="2 3">
    <name type="scientific">Engystomops pustulosus</name>
    <name type="common">Tungara frog</name>
    <name type="synonym">Physalaemus pustulosus</name>
    <dbReference type="NCBI Taxonomy" id="76066"/>
    <lineage>
        <taxon>Eukaryota</taxon>
        <taxon>Metazoa</taxon>
        <taxon>Chordata</taxon>
        <taxon>Craniata</taxon>
        <taxon>Vertebrata</taxon>
        <taxon>Euteleostomi</taxon>
        <taxon>Amphibia</taxon>
        <taxon>Batrachia</taxon>
        <taxon>Anura</taxon>
        <taxon>Neobatrachia</taxon>
        <taxon>Hyloidea</taxon>
        <taxon>Leptodactylidae</taxon>
        <taxon>Leiuperinae</taxon>
        <taxon>Engystomops</taxon>
    </lineage>
</organism>
<evidence type="ECO:0008006" key="4">
    <source>
        <dbReference type="Google" id="ProtNLM"/>
    </source>
</evidence>
<reference evidence="2" key="1">
    <citation type="thesis" date="2020" institute="ProQuest LLC" country="789 East Eisenhower Parkway, Ann Arbor, MI, USA">
        <title>Comparative Genomics and Chromosome Evolution.</title>
        <authorList>
            <person name="Mudd A.B."/>
        </authorList>
    </citation>
    <scope>NUCLEOTIDE SEQUENCE</scope>
    <source>
        <strain evidence="2">237g6f4</strain>
        <tissue evidence="2">Blood</tissue>
    </source>
</reference>